<accession>A0A2K8JL56</accession>
<feature type="chain" id="PRO_5014681495" evidence="1">
    <location>
        <begin position="20"/>
        <end position="71"/>
    </location>
</feature>
<dbReference type="AlphaFoldDB" id="A0A2K8JL56"/>
<sequence length="71" mass="7745">MLKITLLAVLACIFLSVDSAPRDAIDDFLDYSLIAEHMVDSFPSSNDDSEAAVEEVFEPIIIPKKAYLLGG</sequence>
<evidence type="ECO:0000313" key="2">
    <source>
        <dbReference type="EMBL" id="ATU82439.1"/>
    </source>
</evidence>
<name>A0A2K8JL56_9HEMI</name>
<proteinExistence type="evidence at transcript level"/>
<protein>
    <submittedName>
        <fullName evidence="2">Venom peptide Ld4a</fullName>
    </submittedName>
</protein>
<reference evidence="2" key="1">
    <citation type="journal article" date="2018" name="Cell. Mol. Life Sci.">
        <title>Giant fish-killing water bug reveals ancient and dynamic venom evolution in Heteroptera.</title>
        <authorList>
            <person name="Walker A.A."/>
            <person name="Hernandez-Vargas M.J."/>
            <person name="Corzo G."/>
            <person name="Fry B.G."/>
            <person name="King G.F."/>
        </authorList>
    </citation>
    <scope>NUCLEOTIDE SEQUENCE</scope>
</reference>
<feature type="signal peptide" evidence="1">
    <location>
        <begin position="1"/>
        <end position="19"/>
    </location>
</feature>
<keyword evidence="1" id="KW-0732">Signal</keyword>
<dbReference type="EMBL" id="MF683298">
    <property type="protein sequence ID" value="ATU82439.1"/>
    <property type="molecule type" value="mRNA"/>
</dbReference>
<evidence type="ECO:0000256" key="1">
    <source>
        <dbReference type="SAM" id="SignalP"/>
    </source>
</evidence>
<organism evidence="2">
    <name type="scientific">Lethocerus distinctifemur</name>
    <dbReference type="NCBI Taxonomy" id="280095"/>
    <lineage>
        <taxon>Eukaryota</taxon>
        <taxon>Metazoa</taxon>
        <taxon>Ecdysozoa</taxon>
        <taxon>Arthropoda</taxon>
        <taxon>Hexapoda</taxon>
        <taxon>Insecta</taxon>
        <taxon>Pterygota</taxon>
        <taxon>Neoptera</taxon>
        <taxon>Paraneoptera</taxon>
        <taxon>Hemiptera</taxon>
        <taxon>Heteroptera</taxon>
        <taxon>Panheteroptera</taxon>
        <taxon>Nepomorpha</taxon>
        <taxon>Belostomatidae</taxon>
        <taxon>Lethocerinae</taxon>
        <taxon>Lethocerus</taxon>
    </lineage>
</organism>